<keyword evidence="3" id="KW-0328">Glycosyltransferase</keyword>
<keyword evidence="4" id="KW-0808">Transferase</keyword>
<evidence type="ECO:0000256" key="4">
    <source>
        <dbReference type="ARBA" id="ARBA00022679"/>
    </source>
</evidence>
<evidence type="ECO:0000313" key="8">
    <source>
        <dbReference type="Proteomes" id="UP001180020"/>
    </source>
</evidence>
<evidence type="ECO:0000256" key="2">
    <source>
        <dbReference type="ARBA" id="ARBA00004881"/>
    </source>
</evidence>
<proteinExistence type="predicted"/>
<feature type="domain" description="Glycosyltransferase 61 catalytic" evidence="6">
    <location>
        <begin position="326"/>
        <end position="408"/>
    </location>
</feature>
<dbReference type="Pfam" id="PF04577">
    <property type="entry name" value="Glyco_transf_61"/>
    <property type="match status" value="1"/>
</dbReference>
<evidence type="ECO:0000259" key="6">
    <source>
        <dbReference type="Pfam" id="PF04577"/>
    </source>
</evidence>
<evidence type="ECO:0000256" key="3">
    <source>
        <dbReference type="ARBA" id="ARBA00022676"/>
    </source>
</evidence>
<name>A0AAV9F1W3_ACOCL</name>
<dbReference type="GO" id="GO:0016763">
    <property type="term" value="F:pentosyltransferase activity"/>
    <property type="evidence" value="ECO:0007669"/>
    <property type="project" value="UniProtKB-ARBA"/>
</dbReference>
<comment type="pathway">
    <text evidence="2">Glycan metabolism.</text>
</comment>
<evidence type="ECO:0000256" key="5">
    <source>
        <dbReference type="ARBA" id="ARBA00023180"/>
    </source>
</evidence>
<accession>A0AAV9F1W3</accession>
<evidence type="ECO:0000313" key="7">
    <source>
        <dbReference type="EMBL" id="KAK1318885.1"/>
    </source>
</evidence>
<dbReference type="InterPro" id="IPR049625">
    <property type="entry name" value="Glyco_transf_61_cat"/>
</dbReference>
<evidence type="ECO:0000256" key="1">
    <source>
        <dbReference type="ARBA" id="ARBA00004323"/>
    </source>
</evidence>
<sequence>MLPVQKTKHMPPPLPLISPSKPVGHPHRRLFWLLLMLIYTAATVLRLASTPPSVEDVDDPLKAHMAMKEEPLEVRQENVPPLLISCSSLINGQWKSRVSPSLEIGVIRNKSEEGGLLCCDRTQYRTDVCYARGDVRMMHRSPPSIIVYDHSKSIDRMEEKIRPYTRKWETTIMRTINEVSMRKVPPTNTTSARDAPCEVWHESPGVVFSTGGYTGNVYHEFNDGLIPLYLTTERFKGDIVFVVLEYHPWWLTKYGGIVRRLSKYPVIDFAKDRRVHCFREVIVGLNIHGELMIDPSLMPNGKSMKDFQTLIGEGIGRQNQLKSIVTYHHKRKPKLAIFIRNRSRVILNLKDLVRLCERIGFEVQLLNPKKNTPLSEIYNALQTADVMMGVHGAAMTHLLFMRPSTVFIQIVPLGLAWAADTYYGEPARRLGLKYEEYRVDPGESSLLRKYGRHDPVIVNPVAITKKGWSETKRVYLEGQNVKVNLRRFNKILVRVRSHVCRSSGLKCL</sequence>
<reference evidence="7" key="1">
    <citation type="journal article" date="2023" name="Nat. Commun.">
        <title>Diploid and tetraploid genomes of Acorus and the evolution of monocots.</title>
        <authorList>
            <person name="Ma L."/>
            <person name="Liu K.W."/>
            <person name="Li Z."/>
            <person name="Hsiao Y.Y."/>
            <person name="Qi Y."/>
            <person name="Fu T."/>
            <person name="Tang G.D."/>
            <person name="Zhang D."/>
            <person name="Sun W.H."/>
            <person name="Liu D.K."/>
            <person name="Li Y."/>
            <person name="Chen G.Z."/>
            <person name="Liu X.D."/>
            <person name="Liao X.Y."/>
            <person name="Jiang Y.T."/>
            <person name="Yu X."/>
            <person name="Hao Y."/>
            <person name="Huang J."/>
            <person name="Zhao X.W."/>
            <person name="Ke S."/>
            <person name="Chen Y.Y."/>
            <person name="Wu W.L."/>
            <person name="Hsu J.L."/>
            <person name="Lin Y.F."/>
            <person name="Huang M.D."/>
            <person name="Li C.Y."/>
            <person name="Huang L."/>
            <person name="Wang Z.W."/>
            <person name="Zhao X."/>
            <person name="Zhong W.Y."/>
            <person name="Peng D.H."/>
            <person name="Ahmad S."/>
            <person name="Lan S."/>
            <person name="Zhang J.S."/>
            <person name="Tsai W.C."/>
            <person name="Van de Peer Y."/>
            <person name="Liu Z.J."/>
        </authorList>
    </citation>
    <scope>NUCLEOTIDE SEQUENCE</scope>
    <source>
        <strain evidence="7">CP</strain>
    </source>
</reference>
<dbReference type="PANTHER" id="PTHR20961">
    <property type="entry name" value="GLYCOSYLTRANSFERASE"/>
    <property type="match status" value="1"/>
</dbReference>
<dbReference type="EMBL" id="JAUJYO010000004">
    <property type="protein sequence ID" value="KAK1318885.1"/>
    <property type="molecule type" value="Genomic_DNA"/>
</dbReference>
<dbReference type="AlphaFoldDB" id="A0AAV9F1W3"/>
<dbReference type="PANTHER" id="PTHR20961:SF102">
    <property type="entry name" value="OS05G0391600 PROTEIN"/>
    <property type="match status" value="1"/>
</dbReference>
<keyword evidence="5" id="KW-0325">Glycoprotein</keyword>
<keyword evidence="8" id="KW-1185">Reference proteome</keyword>
<dbReference type="GO" id="GO:0000139">
    <property type="term" value="C:Golgi membrane"/>
    <property type="evidence" value="ECO:0007669"/>
    <property type="project" value="UniProtKB-SubCell"/>
</dbReference>
<comment type="subcellular location">
    <subcellularLocation>
        <location evidence="1">Golgi apparatus membrane</location>
        <topology evidence="1">Single-pass type II membrane protein</topology>
    </subcellularLocation>
</comment>
<gene>
    <name evidence="7" type="ORF">QJS10_CPB04g00705</name>
</gene>
<comment type="caution">
    <text evidence="7">The sequence shown here is derived from an EMBL/GenBank/DDBJ whole genome shotgun (WGS) entry which is preliminary data.</text>
</comment>
<dbReference type="Proteomes" id="UP001180020">
    <property type="component" value="Unassembled WGS sequence"/>
</dbReference>
<organism evidence="7 8">
    <name type="scientific">Acorus calamus</name>
    <name type="common">Sweet flag</name>
    <dbReference type="NCBI Taxonomy" id="4465"/>
    <lineage>
        <taxon>Eukaryota</taxon>
        <taxon>Viridiplantae</taxon>
        <taxon>Streptophyta</taxon>
        <taxon>Embryophyta</taxon>
        <taxon>Tracheophyta</taxon>
        <taxon>Spermatophyta</taxon>
        <taxon>Magnoliopsida</taxon>
        <taxon>Liliopsida</taxon>
        <taxon>Acoraceae</taxon>
        <taxon>Acorus</taxon>
    </lineage>
</organism>
<protein>
    <recommendedName>
        <fullName evidence="6">Glycosyltransferase 61 catalytic domain-containing protein</fullName>
    </recommendedName>
</protein>
<reference evidence="7" key="2">
    <citation type="submission" date="2023-06" db="EMBL/GenBank/DDBJ databases">
        <authorList>
            <person name="Ma L."/>
            <person name="Liu K.-W."/>
            <person name="Li Z."/>
            <person name="Hsiao Y.-Y."/>
            <person name="Qi Y."/>
            <person name="Fu T."/>
            <person name="Tang G."/>
            <person name="Zhang D."/>
            <person name="Sun W.-H."/>
            <person name="Liu D.-K."/>
            <person name="Li Y."/>
            <person name="Chen G.-Z."/>
            <person name="Liu X.-D."/>
            <person name="Liao X.-Y."/>
            <person name="Jiang Y.-T."/>
            <person name="Yu X."/>
            <person name="Hao Y."/>
            <person name="Huang J."/>
            <person name="Zhao X.-W."/>
            <person name="Ke S."/>
            <person name="Chen Y.-Y."/>
            <person name="Wu W.-L."/>
            <person name="Hsu J.-L."/>
            <person name="Lin Y.-F."/>
            <person name="Huang M.-D."/>
            <person name="Li C.-Y."/>
            <person name="Huang L."/>
            <person name="Wang Z.-W."/>
            <person name="Zhao X."/>
            <person name="Zhong W.-Y."/>
            <person name="Peng D.-H."/>
            <person name="Ahmad S."/>
            <person name="Lan S."/>
            <person name="Zhang J.-S."/>
            <person name="Tsai W.-C."/>
            <person name="Van De Peer Y."/>
            <person name="Liu Z.-J."/>
        </authorList>
    </citation>
    <scope>NUCLEOTIDE SEQUENCE</scope>
    <source>
        <strain evidence="7">CP</strain>
        <tissue evidence="7">Leaves</tissue>
    </source>
</reference>
<dbReference type="InterPro" id="IPR007657">
    <property type="entry name" value="Glycosyltransferase_61"/>
</dbReference>